<name>A0A9Q0LBY4_ANAIG</name>
<evidence type="ECO:0000256" key="1">
    <source>
        <dbReference type="ARBA" id="ARBA00022441"/>
    </source>
</evidence>
<accession>A0A9Q0LBY4</accession>
<reference evidence="3" key="1">
    <citation type="submission" date="2022-10" db="EMBL/GenBank/DDBJ databases">
        <title>Novel sulphate-reducing endosymbionts in the free-living metamonad Anaeramoeba.</title>
        <authorList>
            <person name="Jerlstrom-Hultqvist J."/>
            <person name="Cepicka I."/>
            <person name="Gallot-Lavallee L."/>
            <person name="Salas-Leiva D."/>
            <person name="Curtis B.A."/>
            <person name="Zahonova K."/>
            <person name="Pipaliya S."/>
            <person name="Dacks J."/>
            <person name="Roger A.J."/>
        </authorList>
    </citation>
    <scope>NUCLEOTIDE SEQUENCE</scope>
    <source>
        <strain evidence="3">BMAN</strain>
    </source>
</reference>
<dbReference type="OrthoDB" id="10001928at2759"/>
<evidence type="ECO:0000313" key="3">
    <source>
        <dbReference type="EMBL" id="KAJ5068768.1"/>
    </source>
</evidence>
<dbReference type="InterPro" id="IPR015915">
    <property type="entry name" value="Kelch-typ_b-propeller"/>
</dbReference>
<dbReference type="EMBL" id="JAPDFW010000114">
    <property type="protein sequence ID" value="KAJ5068768.1"/>
    <property type="molecule type" value="Genomic_DNA"/>
</dbReference>
<organism evidence="3 4">
    <name type="scientific">Anaeramoeba ignava</name>
    <name type="common">Anaerobic marine amoeba</name>
    <dbReference type="NCBI Taxonomy" id="1746090"/>
    <lineage>
        <taxon>Eukaryota</taxon>
        <taxon>Metamonada</taxon>
        <taxon>Anaeramoebidae</taxon>
        <taxon>Anaeramoeba</taxon>
    </lineage>
</organism>
<dbReference type="PANTHER" id="PTHR46093">
    <property type="entry name" value="ACYL-COA-BINDING DOMAIN-CONTAINING PROTEIN 5"/>
    <property type="match status" value="1"/>
</dbReference>
<dbReference type="PANTHER" id="PTHR46093:SF18">
    <property type="entry name" value="FIBRONECTIN TYPE-III DOMAIN-CONTAINING PROTEIN"/>
    <property type="match status" value="1"/>
</dbReference>
<dbReference type="SUPFAM" id="SSF117281">
    <property type="entry name" value="Kelch motif"/>
    <property type="match status" value="1"/>
</dbReference>
<proteinExistence type="predicted"/>
<protein>
    <submittedName>
        <fullName evidence="3">Acyl-coa-binding domain-containing protein</fullName>
    </submittedName>
</protein>
<comment type="caution">
    <text evidence="3">The sequence shown here is derived from an EMBL/GenBank/DDBJ whole genome shotgun (WGS) entry which is preliminary data.</text>
</comment>
<keyword evidence="4" id="KW-1185">Reference proteome</keyword>
<sequence length="356" mass="41498">MFFNKQGWQKIEPISTKNPQKRIKSAGILTENDELIIYGGVEWDTYQDLWVFDLRQAKWEEKATKGERPGNLLGHTCTQYGNKMILFGGMNGKCSNELYELDLKTFEWKKLRKCPYKGRHSQTACLEEETSTIWFFGGYLGKSERSNEMITYNIKKNKWHKYHMYGDVPSPRSSCSAILWKHFIYLFAGYNENVGYYNNLYSFNTQNLTWTEIVKPNAPSPRDRCSCWVDYSQNKMMVFGGMTDDDCFSSLYSFDLDFHFWEDITPYNLINQPKKDKPQSVSSSSFETQKKFQWAPQSGGHVVCSSLRTHYIVLFSGQKKTKNSFDYSNSVYVFQSLPDITQDLLNFAQAPILQDI</sequence>
<dbReference type="Proteomes" id="UP001149090">
    <property type="component" value="Unassembled WGS sequence"/>
</dbReference>
<dbReference type="OMA" id="LRTHYIV"/>
<gene>
    <name evidence="3" type="ORF">M0811_02711</name>
</gene>
<dbReference type="Gene3D" id="2.120.10.80">
    <property type="entry name" value="Kelch-type beta propeller"/>
    <property type="match status" value="2"/>
</dbReference>
<evidence type="ECO:0000313" key="4">
    <source>
        <dbReference type="Proteomes" id="UP001149090"/>
    </source>
</evidence>
<evidence type="ECO:0000256" key="2">
    <source>
        <dbReference type="ARBA" id="ARBA00022737"/>
    </source>
</evidence>
<dbReference type="Pfam" id="PF24681">
    <property type="entry name" value="Kelch_KLHDC2_KLHL20_DRC7"/>
    <property type="match status" value="1"/>
</dbReference>
<keyword evidence="1" id="KW-0880">Kelch repeat</keyword>
<dbReference type="AlphaFoldDB" id="A0A9Q0LBY4"/>
<keyword evidence="2" id="KW-0677">Repeat</keyword>